<name>A0ABT4QAY4_9BACL</name>
<evidence type="ECO:0000256" key="3">
    <source>
        <dbReference type="ARBA" id="ARBA00023163"/>
    </source>
</evidence>
<dbReference type="PANTHER" id="PTHR33154:SF25">
    <property type="entry name" value="LMO0101 PROTEIN"/>
    <property type="match status" value="1"/>
</dbReference>
<comment type="caution">
    <text evidence="5">The sequence shown here is derived from an EMBL/GenBank/DDBJ whole genome shotgun (WGS) entry which is preliminary data.</text>
</comment>
<dbReference type="InterPro" id="IPR036390">
    <property type="entry name" value="WH_DNA-bd_sf"/>
</dbReference>
<evidence type="ECO:0000256" key="1">
    <source>
        <dbReference type="ARBA" id="ARBA00023015"/>
    </source>
</evidence>
<dbReference type="PANTHER" id="PTHR33154">
    <property type="entry name" value="TRANSCRIPTIONAL REGULATOR, ARSR FAMILY"/>
    <property type="match status" value="1"/>
</dbReference>
<keyword evidence="3" id="KW-0804">Transcription</keyword>
<dbReference type="PRINTS" id="PR00778">
    <property type="entry name" value="HTHARSR"/>
</dbReference>
<gene>
    <name evidence="5" type="ORF">O9H85_16805</name>
</gene>
<dbReference type="Gene3D" id="1.10.10.10">
    <property type="entry name" value="Winged helix-like DNA-binding domain superfamily/Winged helix DNA-binding domain"/>
    <property type="match status" value="1"/>
</dbReference>
<keyword evidence="6" id="KW-1185">Reference proteome</keyword>
<dbReference type="PROSITE" id="PS50987">
    <property type="entry name" value="HTH_ARSR_2"/>
    <property type="match status" value="1"/>
</dbReference>
<evidence type="ECO:0000313" key="5">
    <source>
        <dbReference type="EMBL" id="MCZ8514053.1"/>
    </source>
</evidence>
<dbReference type="SUPFAM" id="SSF46785">
    <property type="entry name" value="Winged helix' DNA-binding domain"/>
    <property type="match status" value="1"/>
</dbReference>
<dbReference type="InterPro" id="IPR036388">
    <property type="entry name" value="WH-like_DNA-bd_sf"/>
</dbReference>
<dbReference type="RefSeq" id="WP_269882571.1">
    <property type="nucleotide sequence ID" value="NZ_JAQAGZ010000010.1"/>
</dbReference>
<dbReference type="Pfam" id="PF12840">
    <property type="entry name" value="HTH_20"/>
    <property type="match status" value="1"/>
</dbReference>
<evidence type="ECO:0000313" key="6">
    <source>
        <dbReference type="Proteomes" id="UP001527882"/>
    </source>
</evidence>
<proteinExistence type="predicted"/>
<dbReference type="CDD" id="cd00090">
    <property type="entry name" value="HTH_ARSR"/>
    <property type="match status" value="1"/>
</dbReference>
<organism evidence="5 6">
    <name type="scientific">Paenibacillus gyeongsangnamensis</name>
    <dbReference type="NCBI Taxonomy" id="3388067"/>
    <lineage>
        <taxon>Bacteria</taxon>
        <taxon>Bacillati</taxon>
        <taxon>Bacillota</taxon>
        <taxon>Bacilli</taxon>
        <taxon>Bacillales</taxon>
        <taxon>Paenibacillaceae</taxon>
        <taxon>Paenibacillus</taxon>
    </lineage>
</organism>
<dbReference type="EMBL" id="JAQAGZ010000010">
    <property type="protein sequence ID" value="MCZ8514053.1"/>
    <property type="molecule type" value="Genomic_DNA"/>
</dbReference>
<accession>A0ABT4QAY4</accession>
<dbReference type="InterPro" id="IPR011991">
    <property type="entry name" value="ArsR-like_HTH"/>
</dbReference>
<dbReference type="InterPro" id="IPR001845">
    <property type="entry name" value="HTH_ArsR_DNA-bd_dom"/>
</dbReference>
<sequence length="98" mass="11244">MTIELKAHDEQLVKIFKALADPTRIEIIRTLQGSKIEMNCGEVGEKCEASKSNASYHFRTLREAGLIRVRKDAQTKWITIDDETFSRYLPGFLETLNN</sequence>
<dbReference type="Proteomes" id="UP001527882">
    <property type="component" value="Unassembled WGS sequence"/>
</dbReference>
<keyword evidence="2" id="KW-0238">DNA-binding</keyword>
<dbReference type="NCBIfam" id="NF033788">
    <property type="entry name" value="HTH_metalloreg"/>
    <property type="match status" value="1"/>
</dbReference>
<reference evidence="5 6" key="1">
    <citation type="submission" date="2022-12" db="EMBL/GenBank/DDBJ databases">
        <title>Draft genome sequence of Paenibacillus sp. dW9.</title>
        <authorList>
            <person name="Choi E.-W."/>
            <person name="Kim D.-U."/>
        </authorList>
    </citation>
    <scope>NUCLEOTIDE SEQUENCE [LARGE SCALE GENOMIC DNA]</scope>
    <source>
        <strain evidence="6">dW9</strain>
    </source>
</reference>
<protein>
    <submittedName>
        <fullName evidence="5">Metalloregulator ArsR/SmtB family transcription factor</fullName>
    </submittedName>
</protein>
<evidence type="ECO:0000259" key="4">
    <source>
        <dbReference type="PROSITE" id="PS50987"/>
    </source>
</evidence>
<dbReference type="SMART" id="SM00418">
    <property type="entry name" value="HTH_ARSR"/>
    <property type="match status" value="1"/>
</dbReference>
<dbReference type="InterPro" id="IPR051081">
    <property type="entry name" value="HTH_MetalResp_TranReg"/>
</dbReference>
<keyword evidence="1" id="KW-0805">Transcription regulation</keyword>
<feature type="domain" description="HTH arsR-type" evidence="4">
    <location>
        <begin position="5"/>
        <end position="98"/>
    </location>
</feature>
<evidence type="ECO:0000256" key="2">
    <source>
        <dbReference type="ARBA" id="ARBA00023125"/>
    </source>
</evidence>